<dbReference type="InterPro" id="IPR002761">
    <property type="entry name" value="Diphthami_syn_dom"/>
</dbReference>
<comment type="caution">
    <text evidence="2">The sequence shown here is derived from an EMBL/GenBank/DDBJ whole genome shotgun (WGS) entry which is preliminary data.</text>
</comment>
<sequence length="254" mass="28855">MVSLLSNYGKVYNQIENMNKVKVSLAWSGGKDSAFALWSLLKDERYEVVSLHTTFGEESRRVGLHGIHEDLIQQQAESIGLPLDKLFYPASQTNAAYEKVMSGYLKELKKRGVSHIAFGDIFLEDLKKYREDQLRGMGMECVFPLWGNDTKSLLEEFLGHGFKTLVCAADAALFEENQVGKVLSLELVQNAKKPIDPCGENGEFHTFCYEGPIFQKPVDFDLGETISKAYKFKTDDGVEHSKKFWFKELKDFVQ</sequence>
<evidence type="ECO:0000313" key="2">
    <source>
        <dbReference type="EMBL" id="EOZ95864.1"/>
    </source>
</evidence>
<dbReference type="InterPro" id="IPR014729">
    <property type="entry name" value="Rossmann-like_a/b/a_fold"/>
</dbReference>
<evidence type="ECO:0000313" key="3">
    <source>
        <dbReference type="Proteomes" id="UP000006073"/>
    </source>
</evidence>
<dbReference type="Pfam" id="PF01902">
    <property type="entry name" value="Diphthami_syn_2"/>
    <property type="match status" value="1"/>
</dbReference>
<keyword evidence="3" id="KW-1185">Reference proteome</keyword>
<dbReference type="Proteomes" id="UP000006073">
    <property type="component" value="Unassembled WGS sequence"/>
</dbReference>
<dbReference type="EMBL" id="ALWO02000037">
    <property type="protein sequence ID" value="EOZ95864.1"/>
    <property type="molecule type" value="Genomic_DNA"/>
</dbReference>
<organism evidence="2 3">
    <name type="scientific">Indibacter alkaliphilus (strain CCUG 57479 / KCTC 22604 / LW1)</name>
    <dbReference type="NCBI Taxonomy" id="1189612"/>
    <lineage>
        <taxon>Bacteria</taxon>
        <taxon>Pseudomonadati</taxon>
        <taxon>Bacteroidota</taxon>
        <taxon>Cytophagia</taxon>
        <taxon>Cytophagales</taxon>
        <taxon>Cyclobacteriaceae</taxon>
    </lineage>
</organism>
<gene>
    <name evidence="2" type="ORF">A33Q_3226</name>
</gene>
<name>S2DAB1_INDAL</name>
<dbReference type="STRING" id="1189612.A33Q_3226"/>
<dbReference type="eggNOG" id="COG2102">
    <property type="taxonomic scope" value="Bacteria"/>
</dbReference>
<protein>
    <recommendedName>
        <fullName evidence="1">Diphthamide synthase domain-containing protein</fullName>
    </recommendedName>
</protein>
<evidence type="ECO:0000259" key="1">
    <source>
        <dbReference type="Pfam" id="PF01902"/>
    </source>
</evidence>
<reference evidence="2 3" key="1">
    <citation type="journal article" date="2013" name="Genome Announc.">
        <title>Draft Genome Sequence of Indibacter alkaliphilus Strain LW1T, Isolated from Lonar Lake, a Haloalkaline Lake in the Buldana District of Maharashtra, India.</title>
        <authorList>
            <person name="Singh A."/>
            <person name="Kumar Jangir P."/>
            <person name="Sharma R."/>
            <person name="Singh A."/>
            <person name="Kumar Pinnaka A."/>
            <person name="Shivaji S."/>
        </authorList>
    </citation>
    <scope>NUCLEOTIDE SEQUENCE [LARGE SCALE GENOMIC DNA]</scope>
    <source>
        <strain evidence="3">CCUG 57479 / KCTC 22604 / LW1</strain>
    </source>
</reference>
<proteinExistence type="predicted"/>
<dbReference type="SUPFAM" id="SSF52402">
    <property type="entry name" value="Adenine nucleotide alpha hydrolases-like"/>
    <property type="match status" value="1"/>
</dbReference>
<feature type="domain" description="Diphthamide synthase" evidence="1">
    <location>
        <begin position="22"/>
        <end position="223"/>
    </location>
</feature>
<dbReference type="NCBIfam" id="TIGR00290">
    <property type="entry name" value="MJ0570_dom"/>
    <property type="match status" value="1"/>
</dbReference>
<accession>S2DAB1</accession>
<dbReference type="Gene3D" id="3.90.1490.10">
    <property type="entry name" value="putative n-type atp pyrophosphatase, domain 2"/>
    <property type="match status" value="1"/>
</dbReference>
<dbReference type="Gene3D" id="3.40.50.620">
    <property type="entry name" value="HUPs"/>
    <property type="match status" value="1"/>
</dbReference>
<dbReference type="AlphaFoldDB" id="S2DAB1"/>